<evidence type="ECO:0000256" key="2">
    <source>
        <dbReference type="ARBA" id="ARBA00004240"/>
    </source>
</evidence>
<dbReference type="Gene3D" id="1.25.10.10">
    <property type="entry name" value="Leucine-rich Repeat Variant"/>
    <property type="match status" value="2"/>
</dbReference>
<evidence type="ECO:0000256" key="3">
    <source>
        <dbReference type="ARBA" id="ARBA00004514"/>
    </source>
</evidence>
<dbReference type="RefSeq" id="XP_020895137.1">
    <property type="nucleotide sequence ID" value="XM_021039478.2"/>
</dbReference>
<comment type="subcellular location">
    <subcellularLocation>
        <location evidence="3">Cytoplasm</location>
        <location evidence="3">Cytosol</location>
    </subcellularLocation>
    <subcellularLocation>
        <location evidence="2">Endoplasmic reticulum</location>
    </subcellularLocation>
    <subcellularLocation>
        <location evidence="1">Mitochondrion</location>
    </subcellularLocation>
</comment>
<dbReference type="InterPro" id="IPR016024">
    <property type="entry name" value="ARM-type_fold"/>
</dbReference>
<evidence type="ECO:0000256" key="4">
    <source>
        <dbReference type="ARBA" id="ARBA00022490"/>
    </source>
</evidence>
<reference evidence="7" key="1">
    <citation type="submission" date="2022-11" db="UniProtKB">
        <authorList>
            <consortium name="EnsemblMetazoa"/>
        </authorList>
    </citation>
    <scope>IDENTIFICATION</scope>
</reference>
<dbReference type="OrthoDB" id="26149at2759"/>
<dbReference type="GeneID" id="110234113"/>
<sequence length="628" mass="69272">MDELLLDLFQKLHDTAENRGLIVEDDKEAIFKNLKSKQEVLNVTTIQSILELLKKTLMHARNVLDKAKVFDILAELAKSDEVRDFCVDAGWIAIALDYLENDEQSVVLHALRSIGNICYNNELGRKALLGANGADDISRKLQSLNESYDPTKDNRMDVVTCGCVLNLATDDVELAEDFVNCGAMPHLLGLTQQSIHSNPVLCRMAVSAISELMECPNGKTSFKESGGPAILLQALKEDYRDEELSYLLLETLNPLVMGDDIMKKELVNAGCTEALIHVVDSCKGREDDESSKYRLETASDMIVTILTDDECMARLFQDGNGIVVQECANWLNSRNKHLEISGALALGNFGRSDHNCIKLVEKGVHKDLLNFLPIAKQRPESFKYIQAIFGALKNLALPLPNKPILLNDGCLEACLSQLSSQSSLVLTKVLGTMCALMAAPSKDASVKSSAENSAVKIVNTKGQLDVLIRLSKSTGYEDVRVEASRILAVVVKHGNSQEISHKMITSGGLSQIVDIVTSPRNVVQNEALIAMTVLATTVKPEFYPKLRETGLTQSLLKLIKEGNLSTQSCYNAMAYLEALSLRDYFARDLQVAGFGRIMEGLIDHTDENIKKRALIMVTRLKAKKLEEE</sequence>
<evidence type="ECO:0000256" key="6">
    <source>
        <dbReference type="ARBA" id="ARBA00023128"/>
    </source>
</evidence>
<evidence type="ECO:0000256" key="1">
    <source>
        <dbReference type="ARBA" id="ARBA00004173"/>
    </source>
</evidence>
<proteinExistence type="predicted"/>
<name>A0A913WWE1_EXADI</name>
<dbReference type="SUPFAM" id="SSF48371">
    <property type="entry name" value="ARM repeat"/>
    <property type="match status" value="2"/>
</dbReference>
<dbReference type="AlphaFoldDB" id="A0A913WWE1"/>
<keyword evidence="4" id="KW-0963">Cytoplasm</keyword>
<keyword evidence="6" id="KW-0496">Mitochondrion</keyword>
<dbReference type="EnsemblMetazoa" id="XM_021039478.2">
    <property type="protein sequence ID" value="XP_020895137.1"/>
    <property type="gene ID" value="LOC110234113"/>
</dbReference>
<accession>A0A913WWE1</accession>
<dbReference type="GO" id="GO:0005739">
    <property type="term" value="C:mitochondrion"/>
    <property type="evidence" value="ECO:0007669"/>
    <property type="project" value="UniProtKB-SubCell"/>
</dbReference>
<evidence type="ECO:0000256" key="5">
    <source>
        <dbReference type="ARBA" id="ARBA00022824"/>
    </source>
</evidence>
<dbReference type="GO" id="GO:0005783">
    <property type="term" value="C:endoplasmic reticulum"/>
    <property type="evidence" value="ECO:0007669"/>
    <property type="project" value="UniProtKB-SubCell"/>
</dbReference>
<dbReference type="Proteomes" id="UP000887567">
    <property type="component" value="Unplaced"/>
</dbReference>
<dbReference type="PANTHER" id="PTHR10957">
    <property type="entry name" value="RAP1 GTPASE-GDP DISSOCIATION STIMULATOR 1"/>
    <property type="match status" value="1"/>
</dbReference>
<dbReference type="KEGG" id="epa:110234113"/>
<organism evidence="7 8">
    <name type="scientific">Exaiptasia diaphana</name>
    <name type="common">Tropical sea anemone</name>
    <name type="synonym">Aiptasia pulchella</name>
    <dbReference type="NCBI Taxonomy" id="2652724"/>
    <lineage>
        <taxon>Eukaryota</taxon>
        <taxon>Metazoa</taxon>
        <taxon>Cnidaria</taxon>
        <taxon>Anthozoa</taxon>
        <taxon>Hexacorallia</taxon>
        <taxon>Actiniaria</taxon>
        <taxon>Aiptasiidae</taxon>
        <taxon>Exaiptasia</taxon>
    </lineage>
</organism>
<keyword evidence="5" id="KW-0256">Endoplasmic reticulum</keyword>
<dbReference type="InterPro" id="IPR000225">
    <property type="entry name" value="Armadillo"/>
</dbReference>
<dbReference type="OMA" id="NGTEHQM"/>
<dbReference type="GO" id="GO:0005829">
    <property type="term" value="C:cytosol"/>
    <property type="evidence" value="ECO:0007669"/>
    <property type="project" value="UniProtKB-SubCell"/>
</dbReference>
<dbReference type="SMART" id="SM00185">
    <property type="entry name" value="ARM"/>
    <property type="match status" value="4"/>
</dbReference>
<dbReference type="InterPro" id="IPR011989">
    <property type="entry name" value="ARM-like"/>
</dbReference>
<keyword evidence="8" id="KW-1185">Reference proteome</keyword>
<evidence type="ECO:0000313" key="7">
    <source>
        <dbReference type="EnsemblMetazoa" id="XP_020895137.1"/>
    </source>
</evidence>
<protein>
    <submittedName>
        <fullName evidence="7">Uncharacterized protein</fullName>
    </submittedName>
</protein>
<dbReference type="GO" id="GO:0005085">
    <property type="term" value="F:guanyl-nucleotide exchange factor activity"/>
    <property type="evidence" value="ECO:0007669"/>
    <property type="project" value="InterPro"/>
</dbReference>
<dbReference type="InterPro" id="IPR040144">
    <property type="entry name" value="RAP1GDS1"/>
</dbReference>
<evidence type="ECO:0000313" key="8">
    <source>
        <dbReference type="Proteomes" id="UP000887567"/>
    </source>
</evidence>